<keyword evidence="1" id="KW-1133">Transmembrane helix</keyword>
<proteinExistence type="predicted"/>
<dbReference type="RefSeq" id="WP_084082325.1">
    <property type="nucleotide sequence ID" value="NZ_FRAR01000009.1"/>
</dbReference>
<protein>
    <recommendedName>
        <fullName evidence="4">Transporter suffix domain-containing protein</fullName>
    </recommendedName>
</protein>
<evidence type="ECO:0000313" key="2">
    <source>
        <dbReference type="EMBL" id="SHK23383.1"/>
    </source>
</evidence>
<keyword evidence="1" id="KW-0472">Membrane</keyword>
<evidence type="ECO:0000313" key="3">
    <source>
        <dbReference type="Proteomes" id="UP000183997"/>
    </source>
</evidence>
<dbReference type="InterPro" id="IPR047961">
    <property type="entry name" value="Transp_suffix-like"/>
</dbReference>
<dbReference type="Proteomes" id="UP000183997">
    <property type="component" value="Unassembled WGS sequence"/>
</dbReference>
<reference evidence="3" key="1">
    <citation type="submission" date="2016-11" db="EMBL/GenBank/DDBJ databases">
        <authorList>
            <person name="Varghese N."/>
            <person name="Submissions S."/>
        </authorList>
    </citation>
    <scope>NUCLEOTIDE SEQUENCE [LARGE SCALE GENOMIC DNA]</scope>
    <source>
        <strain evidence="3">DSM 10349</strain>
    </source>
</reference>
<name>A0A1M6QTE6_9FIRM</name>
<feature type="transmembrane region" description="Helical" evidence="1">
    <location>
        <begin position="25"/>
        <end position="46"/>
    </location>
</feature>
<accession>A0A1M6QTE6</accession>
<evidence type="ECO:0008006" key="4">
    <source>
        <dbReference type="Google" id="ProtNLM"/>
    </source>
</evidence>
<dbReference type="NCBIfam" id="NF033684">
    <property type="entry name" value="suffix_2_RND"/>
    <property type="match status" value="1"/>
</dbReference>
<organism evidence="2 3">
    <name type="scientific">Desulforamulus aeronauticus DSM 10349</name>
    <dbReference type="NCBI Taxonomy" id="1121421"/>
    <lineage>
        <taxon>Bacteria</taxon>
        <taxon>Bacillati</taxon>
        <taxon>Bacillota</taxon>
        <taxon>Clostridia</taxon>
        <taxon>Eubacteriales</taxon>
        <taxon>Peptococcaceae</taxon>
        <taxon>Desulforamulus</taxon>
    </lineage>
</organism>
<evidence type="ECO:0000256" key="1">
    <source>
        <dbReference type="SAM" id="Phobius"/>
    </source>
</evidence>
<keyword evidence="3" id="KW-1185">Reference proteome</keyword>
<dbReference type="STRING" id="1121421.SAMN02745123_01186"/>
<dbReference type="AlphaFoldDB" id="A0A1M6QTE6"/>
<keyword evidence="1" id="KW-0812">Transmembrane</keyword>
<dbReference type="EMBL" id="FRAR01000009">
    <property type="protein sequence ID" value="SHK23383.1"/>
    <property type="molecule type" value="Genomic_DNA"/>
</dbReference>
<sequence>MKQTNEIEPTNPCNKSSFATKKVGLGLVILSFILYGGILLVPAMPFSFGVKALVTSALVFLGEVSFWVGGFILGKDVIKKYKKLLNPLNWFKKAS</sequence>
<feature type="transmembrane region" description="Helical" evidence="1">
    <location>
        <begin position="52"/>
        <end position="73"/>
    </location>
</feature>
<gene>
    <name evidence="2" type="ORF">SAMN02745123_01186</name>
</gene>